<dbReference type="PANTHER" id="PTHR11804:SF28">
    <property type="entry name" value="OLIGOENDOPEPTIDASE F"/>
    <property type="match status" value="1"/>
</dbReference>
<dbReference type="SUPFAM" id="SSF55486">
    <property type="entry name" value="Metalloproteases ('zincins'), catalytic domain"/>
    <property type="match status" value="1"/>
</dbReference>
<evidence type="ECO:0000256" key="3">
    <source>
        <dbReference type="ARBA" id="ARBA00022801"/>
    </source>
</evidence>
<comment type="caution">
    <text evidence="8">The sequence shown here is derived from an EMBL/GenBank/DDBJ whole genome shotgun (WGS) entry which is preliminary data.</text>
</comment>
<name>A0A6L5YP82_9FIRM</name>
<comment type="similarity">
    <text evidence="6">Belongs to the peptidase M3 family.</text>
</comment>
<evidence type="ECO:0000256" key="6">
    <source>
        <dbReference type="RuleBase" id="RU003435"/>
    </source>
</evidence>
<dbReference type="InterPro" id="IPR001567">
    <property type="entry name" value="Pept_M3A_M3B_dom"/>
</dbReference>
<dbReference type="GO" id="GO:0006508">
    <property type="term" value="P:proteolysis"/>
    <property type="evidence" value="ECO:0007669"/>
    <property type="project" value="UniProtKB-KW"/>
</dbReference>
<dbReference type="PANTHER" id="PTHR11804">
    <property type="entry name" value="PROTEASE M3 THIMET OLIGOPEPTIDASE-RELATED"/>
    <property type="match status" value="1"/>
</dbReference>
<dbReference type="InterPro" id="IPR011976">
    <property type="entry name" value="Pept_M3B_oligopep-rel"/>
</dbReference>
<evidence type="ECO:0000256" key="5">
    <source>
        <dbReference type="ARBA" id="ARBA00023049"/>
    </source>
</evidence>
<evidence type="ECO:0000313" key="8">
    <source>
        <dbReference type="EMBL" id="MST74195.1"/>
    </source>
</evidence>
<dbReference type="GO" id="GO:0004222">
    <property type="term" value="F:metalloendopeptidase activity"/>
    <property type="evidence" value="ECO:0007669"/>
    <property type="project" value="InterPro"/>
</dbReference>
<protein>
    <submittedName>
        <fullName evidence="8">M3 family oligoendopeptidase</fullName>
    </submittedName>
</protein>
<dbReference type="Pfam" id="PF01432">
    <property type="entry name" value="Peptidase_M3"/>
    <property type="match status" value="1"/>
</dbReference>
<keyword evidence="4 6" id="KW-0862">Zinc</keyword>
<keyword evidence="5 6" id="KW-0482">Metalloprotease</keyword>
<proteinExistence type="inferred from homology"/>
<dbReference type="Gene3D" id="1.10.1370.30">
    <property type="match status" value="1"/>
</dbReference>
<dbReference type="AlphaFoldDB" id="A0A6L5YP82"/>
<evidence type="ECO:0000256" key="2">
    <source>
        <dbReference type="ARBA" id="ARBA00022723"/>
    </source>
</evidence>
<evidence type="ECO:0000259" key="7">
    <source>
        <dbReference type="Pfam" id="PF01432"/>
    </source>
</evidence>
<dbReference type="RefSeq" id="WP_154429078.1">
    <property type="nucleotide sequence ID" value="NZ_VUNI01000004.1"/>
</dbReference>
<sequence length="557" mass="66146">MKFSEMPYKRVDMDEVEKKYRDIIDRTKKASSGDEQFEIHKEYYKFSGDVETNITLASIRHGIDTTDEFYEKENDYCDEILPVIQKYENEYAKVLYESPYRDVLEKKIGKVTFKNIEIALKAFDEKIIPLMQEENALISKYTKLIATAKIPFDGETYNLSLMTKFTTSSDRETRKRAWKAMSDYFLSVTDEIDEIYDQMVKNRTRQAKMLGYDNYIELAYYRMNRNCYDQAMVENFRRQIKESFVPFASRLHERRRERIGVDSLKFYDNGVYFKNGNPAPTGTPEEILQAGQKMYHELSKETGEFFDFMMENELFDVFGRKTKQQGGYMTYLPNYKSPFIFANFNGTSGDVDVITHECGHAFQGYLLRNEEIREYADITMETAEIHSMSMEYFTYGWMDLFFGDRKDDYLKMHFEDAAIFVPYGCMVDEFQHRVYARPEMTPAERKAVWAELEKEYRPHMDYDNDPFYANGGFWQRQSHIFQCPFYYIDYVLASICAMQFKVMMDEDFKKAWENYLKLCNLSARDFFVNVIRESGLNSPFEDGCIRELVEKLEKKTC</sequence>
<keyword evidence="3 6" id="KW-0378">Hydrolase</keyword>
<reference evidence="8 9" key="1">
    <citation type="submission" date="2019-08" db="EMBL/GenBank/DDBJ databases">
        <title>In-depth cultivation of the pig gut microbiome towards novel bacterial diversity and tailored functional studies.</title>
        <authorList>
            <person name="Wylensek D."/>
            <person name="Hitch T.C.A."/>
            <person name="Clavel T."/>
        </authorList>
    </citation>
    <scope>NUCLEOTIDE SEQUENCE [LARGE SCALE GENOMIC DNA]</scope>
    <source>
        <strain evidence="8 9">MUC/MUC-530-WT-4D</strain>
    </source>
</reference>
<accession>A0A6L5YP82</accession>
<keyword evidence="1 6" id="KW-0645">Protease</keyword>
<gene>
    <name evidence="8" type="ORF">FYJ75_03975</name>
</gene>
<evidence type="ECO:0000256" key="1">
    <source>
        <dbReference type="ARBA" id="ARBA00022670"/>
    </source>
</evidence>
<organism evidence="8 9">
    <name type="scientific">Roseburia porci</name>
    <dbReference type="NCBI Taxonomy" id="2605790"/>
    <lineage>
        <taxon>Bacteria</taxon>
        <taxon>Bacillati</taxon>
        <taxon>Bacillota</taxon>
        <taxon>Clostridia</taxon>
        <taxon>Lachnospirales</taxon>
        <taxon>Lachnospiraceae</taxon>
        <taxon>Roseburia</taxon>
    </lineage>
</organism>
<dbReference type="GO" id="GO:0046872">
    <property type="term" value="F:metal ion binding"/>
    <property type="evidence" value="ECO:0007669"/>
    <property type="project" value="UniProtKB-UniRule"/>
</dbReference>
<comment type="cofactor">
    <cofactor evidence="6">
        <name>Zn(2+)</name>
        <dbReference type="ChEBI" id="CHEBI:29105"/>
    </cofactor>
    <text evidence="6">Binds 1 zinc ion.</text>
</comment>
<dbReference type="NCBIfam" id="TIGR02289">
    <property type="entry name" value="M3_not_pepF"/>
    <property type="match status" value="1"/>
</dbReference>
<feature type="domain" description="Peptidase M3A/M3B catalytic" evidence="7">
    <location>
        <begin position="166"/>
        <end position="494"/>
    </location>
</feature>
<dbReference type="Proteomes" id="UP000474024">
    <property type="component" value="Unassembled WGS sequence"/>
</dbReference>
<evidence type="ECO:0000313" key="9">
    <source>
        <dbReference type="Proteomes" id="UP000474024"/>
    </source>
</evidence>
<dbReference type="InterPro" id="IPR045090">
    <property type="entry name" value="Pept_M3A_M3B"/>
</dbReference>
<dbReference type="EMBL" id="VUNI01000004">
    <property type="protein sequence ID" value="MST74195.1"/>
    <property type="molecule type" value="Genomic_DNA"/>
</dbReference>
<dbReference type="GO" id="GO:0006518">
    <property type="term" value="P:peptide metabolic process"/>
    <property type="evidence" value="ECO:0007669"/>
    <property type="project" value="TreeGrafter"/>
</dbReference>
<evidence type="ECO:0000256" key="4">
    <source>
        <dbReference type="ARBA" id="ARBA00022833"/>
    </source>
</evidence>
<keyword evidence="9" id="KW-1185">Reference proteome</keyword>
<keyword evidence="2 6" id="KW-0479">Metal-binding</keyword>
<dbReference type="CDD" id="cd09606">
    <property type="entry name" value="M3B_PepF"/>
    <property type="match status" value="1"/>
</dbReference>